<dbReference type="InterPro" id="IPR000719">
    <property type="entry name" value="Prot_kinase_dom"/>
</dbReference>
<feature type="compositionally biased region" description="Polar residues" evidence="11">
    <location>
        <begin position="376"/>
        <end position="397"/>
    </location>
</feature>
<dbReference type="Gene3D" id="1.10.510.10">
    <property type="entry name" value="Transferase(Phosphotransferase) domain 1"/>
    <property type="match status" value="1"/>
</dbReference>
<comment type="similarity">
    <text evidence="1">Belongs to the protein kinase superfamily. CMGC Ser/Thr protein kinase family. MNB/DYRK subfamily.</text>
</comment>
<dbReference type="FunCoup" id="A0A078BCE1">
    <property type="interactions" value="44"/>
</dbReference>
<evidence type="ECO:0000313" key="14">
    <source>
        <dbReference type="Proteomes" id="UP000039865"/>
    </source>
</evidence>
<dbReference type="PROSITE" id="PS50011">
    <property type="entry name" value="PROTEIN_KINASE_DOM"/>
    <property type="match status" value="1"/>
</dbReference>
<evidence type="ECO:0000259" key="12">
    <source>
        <dbReference type="PROSITE" id="PS50011"/>
    </source>
</evidence>
<keyword evidence="5" id="KW-0547">Nucleotide-binding</keyword>
<keyword evidence="6 13" id="KW-0418">Kinase</keyword>
<sequence>MTRQHANTYKPLSDNKSKVRNIFASLKLSQYQDDNVQSKRIDRINPNNVKKYVQHEKFQGFQIKQFISEQQERLDSDTIKLRTNNSSHISNSNEKQKEQIKYKIVQKLNQNNHKGHDSNQSVQTASSTKNQNAKAVEKGLKDEVEHQTHKKNQTVDFDEEGKKSEYNLEKDSGRKGIFDKIMDYTNLKIGNIFRGESPANRSNEPLKSERNLNSKTQLQTSKPPLNVKRPSQQIETIFQYPRSNKQPEQKADDDQQVYVSSFQNQQPYDSRSRDHKAYGSKGPSQRLKSSPSKQNILARKNGVTNRVANTGQNMMLKNEVLALMPEVLSNNRVQQNKSVQRQQHPEMTPQNQGIKNHIRIVTTDLKYQDNLNHPQIISSKSSNQITSPVSGCSANNSAKKDDNKLTLKELLKGSQTQKDSNQLQVPDIDNLFNLYQKHTIKSSQNSLKIPSSKQNLKSNQSSSISPRLDLSNSNLTTAVPSPNPPHQTGKTPGEALHLYKDELTMYEKTELTQFDQIYTVGYYRRQALSEVADAEGYYRARVGEQIGYRYEISAIVDKGAFGQVVKCIDYKEAGREVAIKISRNKKFDTDNAQVEYKILQTLKKEDPTDKHGVVRIIDSFPFRKHMVLVFELLGANLYKHMKSENFKSFSRDQLKNLTLQILTPLSFLKQVGVIHCDLKPENILFTDEKYNHLKVIDFGSSCFSYKQGFSYVQSRYYRAPEILLGLPYSCAADMWSLGCIAAELKTGRPLFPACDENELLEFLVMIVGLPPSEMIDKARKKNKFFDKNGRIVRSKQSRLLSQGKRTYPLRKLIDHDPVQDDEYIDFLEKCLEIDPEKRLTPDQAMQHPWLKNTKQIYDLLNKCGQSSNNYQNQGWHPNTEKNSAHINNFMNSHNHNNSNCDNNQVDELKLDFSQVVARQPPIYLKKLSSQEEEDIRQSEANMSSTVRNMPMSMQKRQQLQQFLIK</sequence>
<evidence type="ECO:0000313" key="13">
    <source>
        <dbReference type="EMBL" id="CDW91273.1"/>
    </source>
</evidence>
<feature type="compositionally biased region" description="Polar residues" evidence="11">
    <location>
        <begin position="470"/>
        <end position="490"/>
    </location>
</feature>
<evidence type="ECO:0000256" key="9">
    <source>
        <dbReference type="ARBA" id="ARBA00049308"/>
    </source>
</evidence>
<keyword evidence="14" id="KW-1185">Reference proteome</keyword>
<dbReference type="InterPro" id="IPR050494">
    <property type="entry name" value="Ser_Thr_dual-spec_kinase"/>
</dbReference>
<dbReference type="Gene3D" id="3.30.10.30">
    <property type="entry name" value="DYRK"/>
    <property type="match status" value="1"/>
</dbReference>
<keyword evidence="3" id="KW-0723">Serine/threonine-protein kinase</keyword>
<proteinExistence type="inferred from homology"/>
<evidence type="ECO:0000256" key="1">
    <source>
        <dbReference type="ARBA" id="ARBA00008867"/>
    </source>
</evidence>
<reference evidence="13 14" key="1">
    <citation type="submission" date="2014-06" db="EMBL/GenBank/DDBJ databases">
        <authorList>
            <person name="Swart Estienne"/>
        </authorList>
    </citation>
    <scope>NUCLEOTIDE SEQUENCE [LARGE SCALE GENOMIC DNA]</scope>
    <source>
        <strain evidence="13 14">130c</strain>
    </source>
</reference>
<dbReference type="InterPro" id="IPR008271">
    <property type="entry name" value="Ser/Thr_kinase_AS"/>
</dbReference>
<dbReference type="InParanoid" id="A0A078BCE1"/>
<feature type="region of interest" description="Disordered" evidence="11">
    <location>
        <begin position="376"/>
        <end position="400"/>
    </location>
</feature>
<protein>
    <recommendedName>
        <fullName evidence="2">dual-specificity kinase</fullName>
        <ecNumber evidence="2">2.7.12.1</ecNumber>
    </recommendedName>
</protein>
<feature type="compositionally biased region" description="Polar residues" evidence="11">
    <location>
        <begin position="213"/>
        <end position="232"/>
    </location>
</feature>
<evidence type="ECO:0000256" key="10">
    <source>
        <dbReference type="ARBA" id="ARBA00051680"/>
    </source>
</evidence>
<evidence type="ECO:0000256" key="3">
    <source>
        <dbReference type="ARBA" id="ARBA00022527"/>
    </source>
</evidence>
<feature type="region of interest" description="Disordered" evidence="11">
    <location>
        <begin position="193"/>
        <end position="232"/>
    </location>
</feature>
<evidence type="ECO:0000256" key="8">
    <source>
        <dbReference type="ARBA" id="ARBA00049003"/>
    </source>
</evidence>
<evidence type="ECO:0000256" key="6">
    <source>
        <dbReference type="ARBA" id="ARBA00022777"/>
    </source>
</evidence>
<comment type="catalytic activity">
    <reaction evidence="8">
        <text>L-seryl-[protein] + ATP = O-phospho-L-seryl-[protein] + ADP + H(+)</text>
        <dbReference type="Rhea" id="RHEA:17989"/>
        <dbReference type="Rhea" id="RHEA-COMP:9863"/>
        <dbReference type="Rhea" id="RHEA-COMP:11604"/>
        <dbReference type="ChEBI" id="CHEBI:15378"/>
        <dbReference type="ChEBI" id="CHEBI:29999"/>
        <dbReference type="ChEBI" id="CHEBI:30616"/>
        <dbReference type="ChEBI" id="CHEBI:83421"/>
        <dbReference type="ChEBI" id="CHEBI:456216"/>
        <dbReference type="EC" id="2.7.12.1"/>
    </reaction>
</comment>
<dbReference type="InterPro" id="IPR042521">
    <property type="entry name" value="DYRK"/>
</dbReference>
<evidence type="ECO:0000256" key="4">
    <source>
        <dbReference type="ARBA" id="ARBA00022679"/>
    </source>
</evidence>
<dbReference type="Gene3D" id="3.30.200.20">
    <property type="entry name" value="Phosphorylase Kinase, domain 1"/>
    <property type="match status" value="1"/>
</dbReference>
<dbReference type="SUPFAM" id="SSF56112">
    <property type="entry name" value="Protein kinase-like (PK-like)"/>
    <property type="match status" value="1"/>
</dbReference>
<dbReference type="PANTHER" id="PTHR24058">
    <property type="entry name" value="DUAL SPECIFICITY PROTEIN KINASE"/>
    <property type="match status" value="1"/>
</dbReference>
<dbReference type="EC" id="2.7.12.1" evidence="2"/>
<keyword evidence="7" id="KW-0067">ATP-binding</keyword>
<feature type="domain" description="Protein kinase" evidence="12">
    <location>
        <begin position="550"/>
        <end position="850"/>
    </location>
</feature>
<dbReference type="Pfam" id="PF00069">
    <property type="entry name" value="Pkinase"/>
    <property type="match status" value="1"/>
</dbReference>
<accession>A0A078BCE1</accession>
<dbReference type="SMART" id="SM00220">
    <property type="entry name" value="S_TKc"/>
    <property type="match status" value="1"/>
</dbReference>
<dbReference type="PROSITE" id="PS00108">
    <property type="entry name" value="PROTEIN_KINASE_ST"/>
    <property type="match status" value="1"/>
</dbReference>
<organism evidence="13 14">
    <name type="scientific">Stylonychia lemnae</name>
    <name type="common">Ciliate</name>
    <dbReference type="NCBI Taxonomy" id="5949"/>
    <lineage>
        <taxon>Eukaryota</taxon>
        <taxon>Sar</taxon>
        <taxon>Alveolata</taxon>
        <taxon>Ciliophora</taxon>
        <taxon>Intramacronucleata</taxon>
        <taxon>Spirotrichea</taxon>
        <taxon>Stichotrichia</taxon>
        <taxon>Sporadotrichida</taxon>
        <taxon>Oxytrichidae</taxon>
        <taxon>Stylonychinae</taxon>
        <taxon>Stylonychia</taxon>
    </lineage>
</organism>
<comment type="catalytic activity">
    <reaction evidence="9">
        <text>L-threonyl-[protein] + ATP = O-phospho-L-threonyl-[protein] + ADP + H(+)</text>
        <dbReference type="Rhea" id="RHEA:46608"/>
        <dbReference type="Rhea" id="RHEA-COMP:11060"/>
        <dbReference type="Rhea" id="RHEA-COMP:11605"/>
        <dbReference type="ChEBI" id="CHEBI:15378"/>
        <dbReference type="ChEBI" id="CHEBI:30013"/>
        <dbReference type="ChEBI" id="CHEBI:30616"/>
        <dbReference type="ChEBI" id="CHEBI:61977"/>
        <dbReference type="ChEBI" id="CHEBI:456216"/>
        <dbReference type="EC" id="2.7.12.1"/>
    </reaction>
</comment>
<keyword evidence="4" id="KW-0808">Transferase</keyword>
<dbReference type="GO" id="GO:0004674">
    <property type="term" value="F:protein serine/threonine kinase activity"/>
    <property type="evidence" value="ECO:0007669"/>
    <property type="project" value="UniProtKB-KW"/>
</dbReference>
<dbReference type="OrthoDB" id="9332038at2759"/>
<feature type="region of interest" description="Disordered" evidence="11">
    <location>
        <begin position="111"/>
        <end position="158"/>
    </location>
</feature>
<dbReference type="GO" id="GO:0004712">
    <property type="term" value="F:protein serine/threonine/tyrosine kinase activity"/>
    <property type="evidence" value="ECO:0007669"/>
    <property type="project" value="UniProtKB-EC"/>
</dbReference>
<feature type="region of interest" description="Disordered" evidence="11">
    <location>
        <begin position="443"/>
        <end position="493"/>
    </location>
</feature>
<evidence type="ECO:0000256" key="7">
    <source>
        <dbReference type="ARBA" id="ARBA00022840"/>
    </source>
</evidence>
<feature type="compositionally biased region" description="Low complexity" evidence="11">
    <location>
        <begin position="451"/>
        <end position="465"/>
    </location>
</feature>
<feature type="region of interest" description="Disordered" evidence="11">
    <location>
        <begin position="263"/>
        <end position="306"/>
    </location>
</feature>
<evidence type="ECO:0000256" key="11">
    <source>
        <dbReference type="SAM" id="MobiDB-lite"/>
    </source>
</evidence>
<feature type="compositionally biased region" description="Polar residues" evidence="11">
    <location>
        <begin position="938"/>
        <end position="947"/>
    </location>
</feature>
<evidence type="ECO:0000256" key="5">
    <source>
        <dbReference type="ARBA" id="ARBA00022741"/>
    </source>
</evidence>
<dbReference type="EMBL" id="CCKQ01019254">
    <property type="protein sequence ID" value="CDW91273.1"/>
    <property type="molecule type" value="Genomic_DNA"/>
</dbReference>
<dbReference type="Proteomes" id="UP000039865">
    <property type="component" value="Unassembled WGS sequence"/>
</dbReference>
<feature type="region of interest" description="Disordered" evidence="11">
    <location>
        <begin position="927"/>
        <end position="947"/>
    </location>
</feature>
<comment type="catalytic activity">
    <reaction evidence="10">
        <text>L-tyrosyl-[protein] + ATP = O-phospho-L-tyrosyl-[protein] + ADP + H(+)</text>
        <dbReference type="Rhea" id="RHEA:10596"/>
        <dbReference type="Rhea" id="RHEA-COMP:10136"/>
        <dbReference type="Rhea" id="RHEA-COMP:20101"/>
        <dbReference type="ChEBI" id="CHEBI:15378"/>
        <dbReference type="ChEBI" id="CHEBI:30616"/>
        <dbReference type="ChEBI" id="CHEBI:46858"/>
        <dbReference type="ChEBI" id="CHEBI:61978"/>
        <dbReference type="ChEBI" id="CHEBI:456216"/>
        <dbReference type="EC" id="2.7.12.1"/>
    </reaction>
</comment>
<dbReference type="InterPro" id="IPR011009">
    <property type="entry name" value="Kinase-like_dom_sf"/>
</dbReference>
<feature type="compositionally biased region" description="Polar residues" evidence="11">
    <location>
        <begin position="111"/>
        <end position="133"/>
    </location>
</feature>
<dbReference type="AlphaFoldDB" id="A0A078BCE1"/>
<dbReference type="GO" id="GO:0005524">
    <property type="term" value="F:ATP binding"/>
    <property type="evidence" value="ECO:0007669"/>
    <property type="project" value="UniProtKB-KW"/>
</dbReference>
<name>A0A078BCE1_STYLE</name>
<feature type="compositionally biased region" description="Basic and acidic residues" evidence="11">
    <location>
        <begin position="135"/>
        <end position="147"/>
    </location>
</feature>
<evidence type="ECO:0000256" key="2">
    <source>
        <dbReference type="ARBA" id="ARBA00013203"/>
    </source>
</evidence>
<feature type="compositionally biased region" description="Polar residues" evidence="11">
    <location>
        <begin position="282"/>
        <end position="295"/>
    </location>
</feature>
<gene>
    <name evidence="13" type="primary">Contig14421.g15368</name>
    <name evidence="13" type="ORF">STYLEM_20426</name>
</gene>